<reference evidence="6" key="1">
    <citation type="submission" date="2016-11" db="EMBL/GenBank/DDBJ databases">
        <authorList>
            <person name="Varghese N."/>
            <person name="Submissions S."/>
        </authorList>
    </citation>
    <scope>NUCLEOTIDE SEQUENCE [LARGE SCALE GENOMIC DNA]</scope>
    <source>
        <strain evidence="6">DSM 16219</strain>
    </source>
</reference>
<dbReference type="Gene3D" id="3.40.50.1220">
    <property type="entry name" value="TPP-binding domain"/>
    <property type="match status" value="1"/>
</dbReference>
<dbReference type="OrthoDB" id="9770286at2"/>
<dbReference type="GO" id="GO:0033539">
    <property type="term" value="P:fatty acid beta-oxidation using acyl-CoA dehydrogenase"/>
    <property type="evidence" value="ECO:0007669"/>
    <property type="project" value="TreeGrafter"/>
</dbReference>
<feature type="binding site" evidence="3">
    <location>
        <position position="211"/>
    </location>
    <ligand>
        <name>FAD</name>
        <dbReference type="ChEBI" id="CHEBI:57692"/>
    </ligand>
</feature>
<feature type="binding site" evidence="3">
    <location>
        <begin position="251"/>
        <end position="255"/>
    </location>
    <ligand>
        <name>FAD</name>
        <dbReference type="ChEBI" id="CHEBI:57692"/>
    </ligand>
</feature>
<dbReference type="InterPro" id="IPR029035">
    <property type="entry name" value="DHS-like_NAD/FAD-binding_dom"/>
</dbReference>
<keyword evidence="3" id="KW-0274">FAD</keyword>
<feature type="domain" description="Electron transfer flavoprotein alpha/beta-subunit N-terminal" evidence="4">
    <location>
        <begin position="8"/>
        <end position="191"/>
    </location>
</feature>
<dbReference type="Gene3D" id="3.40.50.620">
    <property type="entry name" value="HUPs"/>
    <property type="match status" value="1"/>
</dbReference>
<keyword evidence="2" id="KW-0249">Electron transport</keyword>
<evidence type="ECO:0000256" key="2">
    <source>
        <dbReference type="ARBA" id="ARBA00022982"/>
    </source>
</evidence>
<dbReference type="PANTHER" id="PTHR43153">
    <property type="entry name" value="ELECTRON TRANSFER FLAVOPROTEIN ALPHA"/>
    <property type="match status" value="1"/>
</dbReference>
<dbReference type="InterPro" id="IPR014730">
    <property type="entry name" value="ETF_a/b_N"/>
</dbReference>
<dbReference type="PANTHER" id="PTHR43153:SF1">
    <property type="entry name" value="ELECTRON TRANSFER FLAVOPROTEIN SUBUNIT ALPHA, MITOCHONDRIAL"/>
    <property type="match status" value="1"/>
</dbReference>
<dbReference type="RefSeq" id="WP_073477311.1">
    <property type="nucleotide sequence ID" value="NZ_FQZU01000022.1"/>
</dbReference>
<evidence type="ECO:0000313" key="6">
    <source>
        <dbReference type="Proteomes" id="UP000183994"/>
    </source>
</evidence>
<feature type="binding site" evidence="3">
    <location>
        <begin position="268"/>
        <end position="275"/>
    </location>
    <ligand>
        <name>FAD</name>
        <dbReference type="ChEBI" id="CHEBI:57692"/>
    </ligand>
</feature>
<dbReference type="InterPro" id="IPR001308">
    <property type="entry name" value="ETF_a/FixB"/>
</dbReference>
<dbReference type="InterPro" id="IPR014731">
    <property type="entry name" value="ETF_asu_C"/>
</dbReference>
<accession>A0A1M6RFS0</accession>
<comment type="similarity">
    <text evidence="1">Belongs to the ETF alpha-subunit/FixB family.</text>
</comment>
<dbReference type="InterPro" id="IPR014729">
    <property type="entry name" value="Rossmann-like_a/b/a_fold"/>
</dbReference>
<dbReference type="GO" id="GO:0050660">
    <property type="term" value="F:flavin adenine dinucleotide binding"/>
    <property type="evidence" value="ECO:0007669"/>
    <property type="project" value="InterPro"/>
</dbReference>
<organism evidence="5 6">
    <name type="scientific">Desulfatibacillum alkenivorans DSM 16219</name>
    <dbReference type="NCBI Taxonomy" id="1121393"/>
    <lineage>
        <taxon>Bacteria</taxon>
        <taxon>Pseudomonadati</taxon>
        <taxon>Thermodesulfobacteriota</taxon>
        <taxon>Desulfobacteria</taxon>
        <taxon>Desulfobacterales</taxon>
        <taxon>Desulfatibacillaceae</taxon>
        <taxon>Desulfatibacillum</taxon>
    </lineage>
</organism>
<evidence type="ECO:0000256" key="1">
    <source>
        <dbReference type="ARBA" id="ARBA00005817"/>
    </source>
</evidence>
<dbReference type="SUPFAM" id="SSF52402">
    <property type="entry name" value="Adenine nucleotide alpha hydrolases-like"/>
    <property type="match status" value="1"/>
</dbReference>
<evidence type="ECO:0000259" key="4">
    <source>
        <dbReference type="SMART" id="SM00893"/>
    </source>
</evidence>
<dbReference type="GO" id="GO:0009055">
    <property type="term" value="F:electron transfer activity"/>
    <property type="evidence" value="ECO:0007669"/>
    <property type="project" value="InterPro"/>
</dbReference>
<feature type="binding site" evidence="3">
    <location>
        <begin position="237"/>
        <end position="238"/>
    </location>
    <ligand>
        <name>FAD</name>
        <dbReference type="ChEBI" id="CHEBI:57692"/>
    </ligand>
</feature>
<dbReference type="PIRSF" id="PIRSF000089">
    <property type="entry name" value="Electra_flavoP_a"/>
    <property type="match status" value="1"/>
</dbReference>
<dbReference type="AlphaFoldDB" id="A0A1M6RFS0"/>
<evidence type="ECO:0000256" key="3">
    <source>
        <dbReference type="PIRSR" id="PIRSR000089-1"/>
    </source>
</evidence>
<dbReference type="SUPFAM" id="SSF52467">
    <property type="entry name" value="DHS-like NAD/FAD-binding domain"/>
    <property type="match status" value="1"/>
</dbReference>
<dbReference type="Proteomes" id="UP000183994">
    <property type="component" value="Unassembled WGS sequence"/>
</dbReference>
<dbReference type="Pfam" id="PF00766">
    <property type="entry name" value="ETF_alpha"/>
    <property type="match status" value="1"/>
</dbReference>
<proteinExistence type="inferred from homology"/>
<dbReference type="Pfam" id="PF01012">
    <property type="entry name" value="ETF"/>
    <property type="match status" value="1"/>
</dbReference>
<protein>
    <submittedName>
        <fullName evidence="5">Electron transfer flavoprotein alpha subunit apoprotein</fullName>
    </submittedName>
</protein>
<keyword evidence="3" id="KW-0285">Flavoprotein</keyword>
<name>A0A1M6RFS0_9BACT</name>
<evidence type="ECO:0000313" key="5">
    <source>
        <dbReference type="EMBL" id="SHK31325.1"/>
    </source>
</evidence>
<dbReference type="STRING" id="1121393.SAMN02745216_03246"/>
<sequence length="322" mass="33713">MSSNVKKALVVAEHKEGQITPATLECVECARILAGSLENVQAVVLAKNAGAAAAQVAEFGVQVLGFSGESLEHYTGEAFRNAVLEAAETDDFAYIVLPHTSLGMDLGPALAAKWGASFISGAMEVKPEENTFIRPVFNGKFSQEIKPMADKVVVGALPGSFGQVEKASAPGEVTLKDYDKSPKGTLYVGAEETEGADLGLAQAQVVICAGRGMGSEENIELVEEAAALFSRSAVAGSRIACDMGWLPYKAQIGVTGQTVAPKFYMGCGVSGAFQHVVGMSGSQFVVSVNTDPQAPIFSISDYCIVEDAMEFLPAFVAAVKEE</sequence>
<comment type="cofactor">
    <cofactor evidence="3">
        <name>FAD</name>
        <dbReference type="ChEBI" id="CHEBI:57692"/>
    </cofactor>
    <text evidence="3">Binds 1 FAD per dimer.</text>
</comment>
<gene>
    <name evidence="5" type="ORF">SAMN02745216_03246</name>
</gene>
<keyword evidence="2" id="KW-0813">Transport</keyword>
<keyword evidence="6" id="KW-1185">Reference proteome</keyword>
<dbReference type="SMART" id="SM00893">
    <property type="entry name" value="ETF"/>
    <property type="match status" value="1"/>
</dbReference>
<feature type="binding site" evidence="3">
    <location>
        <position position="289"/>
    </location>
    <ligand>
        <name>FAD</name>
        <dbReference type="ChEBI" id="CHEBI:57692"/>
    </ligand>
</feature>
<dbReference type="EMBL" id="FQZU01000022">
    <property type="protein sequence ID" value="SHK31325.1"/>
    <property type="molecule type" value="Genomic_DNA"/>
</dbReference>